<dbReference type="Gene3D" id="1.10.1370.20">
    <property type="entry name" value="Oligoendopeptidase f, C-terminal domain"/>
    <property type="match status" value="1"/>
</dbReference>
<dbReference type="InterPro" id="IPR045090">
    <property type="entry name" value="Pept_M3A_M3B"/>
</dbReference>
<dbReference type="PANTHER" id="PTHR11804:SF5">
    <property type="entry name" value="OLIGOENDOPEPTIDASE F"/>
    <property type="match status" value="1"/>
</dbReference>
<dbReference type="Gene3D" id="1.20.140.70">
    <property type="entry name" value="Oligopeptidase f, N-terminal domain"/>
    <property type="match status" value="1"/>
</dbReference>
<evidence type="ECO:0000256" key="1">
    <source>
        <dbReference type="ARBA" id="ARBA00001947"/>
    </source>
</evidence>
<dbReference type="InterPro" id="IPR001567">
    <property type="entry name" value="Pept_M3A_M3B_dom"/>
</dbReference>
<evidence type="ECO:0000313" key="12">
    <source>
        <dbReference type="EMBL" id="CAB5007235.1"/>
    </source>
</evidence>
<evidence type="ECO:0000256" key="3">
    <source>
        <dbReference type="ARBA" id="ARBA00022723"/>
    </source>
</evidence>
<keyword evidence="3" id="KW-0479">Metal-binding</keyword>
<feature type="domain" description="Peptidase M3A/M3B catalytic" evidence="7">
    <location>
        <begin position="213"/>
        <end position="588"/>
    </location>
</feature>
<dbReference type="EMBL" id="CAEZYR010000070">
    <property type="protein sequence ID" value="CAB4752659.1"/>
    <property type="molecule type" value="Genomic_DNA"/>
</dbReference>
<dbReference type="EMBL" id="CAFBOS010000140">
    <property type="protein sequence ID" value="CAB5007235.1"/>
    <property type="molecule type" value="Genomic_DNA"/>
</dbReference>
<evidence type="ECO:0000259" key="8">
    <source>
        <dbReference type="Pfam" id="PF08439"/>
    </source>
</evidence>
<evidence type="ECO:0000256" key="5">
    <source>
        <dbReference type="ARBA" id="ARBA00022833"/>
    </source>
</evidence>
<evidence type="ECO:0000256" key="6">
    <source>
        <dbReference type="ARBA" id="ARBA00023049"/>
    </source>
</evidence>
<keyword evidence="2" id="KW-0645">Protease</keyword>
<keyword evidence="6" id="KW-0482">Metalloprotease</keyword>
<dbReference type="EMBL" id="CAFABA010000042">
    <property type="protein sequence ID" value="CAB4828586.1"/>
    <property type="molecule type" value="Genomic_DNA"/>
</dbReference>
<gene>
    <name evidence="9" type="ORF">UFOPK2754_01897</name>
    <name evidence="10" type="ORF">UFOPK3139_01219</name>
    <name evidence="11" type="ORF">UFOPK3543_02323</name>
    <name evidence="12" type="ORF">UFOPK3967_02041</name>
</gene>
<evidence type="ECO:0000259" key="7">
    <source>
        <dbReference type="Pfam" id="PF01432"/>
    </source>
</evidence>
<dbReference type="GO" id="GO:0046872">
    <property type="term" value="F:metal ion binding"/>
    <property type="evidence" value="ECO:0007669"/>
    <property type="project" value="UniProtKB-KW"/>
</dbReference>
<accession>A0A6J7A6R8</accession>
<feature type="domain" description="Oligopeptidase F N-terminal" evidence="8">
    <location>
        <begin position="124"/>
        <end position="190"/>
    </location>
</feature>
<dbReference type="GO" id="GO:0006508">
    <property type="term" value="P:proteolysis"/>
    <property type="evidence" value="ECO:0007669"/>
    <property type="project" value="UniProtKB-KW"/>
</dbReference>
<dbReference type="AlphaFoldDB" id="A0A6J7A6R8"/>
<keyword evidence="5" id="KW-0862">Zinc</keyword>
<dbReference type="CDD" id="cd09610">
    <property type="entry name" value="M3B_PepF"/>
    <property type="match status" value="1"/>
</dbReference>
<dbReference type="SUPFAM" id="SSF55486">
    <property type="entry name" value="Metalloproteases ('zincins'), catalytic domain"/>
    <property type="match status" value="1"/>
</dbReference>
<dbReference type="InterPro" id="IPR011977">
    <property type="entry name" value="Pept_M3B_clade3"/>
</dbReference>
<evidence type="ECO:0000256" key="2">
    <source>
        <dbReference type="ARBA" id="ARBA00022670"/>
    </source>
</evidence>
<evidence type="ECO:0000313" key="9">
    <source>
        <dbReference type="EMBL" id="CAB4752659.1"/>
    </source>
</evidence>
<organism evidence="10">
    <name type="scientific">freshwater metagenome</name>
    <dbReference type="NCBI Taxonomy" id="449393"/>
    <lineage>
        <taxon>unclassified sequences</taxon>
        <taxon>metagenomes</taxon>
        <taxon>ecological metagenomes</taxon>
    </lineage>
</organism>
<sequence>MTDDVTACADPAIDESADLLATGVDWDIEPLLDGGTIDDLVDRAEKLAINLAALRGQVSSFSGDELRECMRSFEALSDLLGRAGNYAALRFAVDTADPKNGARMARYEERSTAIWTQLLFFDLEWAALDDGQVDTLLANPSLEFAAHHLRAKRRYRDHLLSEPEERILTEKNVTGASAWSRLFAELSSAITIELPGSSGGARTAPLEQGLAQLQHPDRSVRQGAAAAVTAGLAPGLRTRGFVLNTLLNDKAIDDRLRRYPTWISSLNLGNETTDESVEALVAAVKGRYDIPQRWYRLKAQILGLDRLADYDRMASIAATDTEIGWHEAREIVLDAYQSFSPDLASVAQRFFDESWIDAPTRAGKRPGAFCAYTVPSHHPYLLLNWTGRTRDVLTLAHELGHGLHAYLAREQGIFHQVTPLTVAETASVFGETVTNGRLLAALDDPNDRLALLASVVEDSIATVFRQVAMNRFEQAAHTARRTEGELSLDHINTLWAETQTEMLGDAVEVTEGYRTWWSYIPHFINTPGYVYAYAYGQLLALSVYRRYEEQGDAFVPRYLELLRAGGSMAPAELGRIVGCNLDDPEFWDGGLAIIDAKVTAAEQTARAAGRLPA</sequence>
<evidence type="ECO:0000256" key="4">
    <source>
        <dbReference type="ARBA" id="ARBA00022801"/>
    </source>
</evidence>
<dbReference type="EMBL" id="CAFBMH010000109">
    <property type="protein sequence ID" value="CAB4925274.1"/>
    <property type="molecule type" value="Genomic_DNA"/>
</dbReference>
<protein>
    <submittedName>
        <fullName evidence="10">Unannotated protein</fullName>
    </submittedName>
</protein>
<dbReference type="Pfam" id="PF08439">
    <property type="entry name" value="Peptidase_M3_N"/>
    <property type="match status" value="1"/>
</dbReference>
<dbReference type="InterPro" id="IPR013647">
    <property type="entry name" value="OligopepF_N_dom"/>
</dbReference>
<dbReference type="InterPro" id="IPR042088">
    <property type="entry name" value="OligoPept_F_C"/>
</dbReference>
<evidence type="ECO:0000313" key="11">
    <source>
        <dbReference type="EMBL" id="CAB4925274.1"/>
    </source>
</evidence>
<dbReference type="Pfam" id="PF01432">
    <property type="entry name" value="Peptidase_M3"/>
    <property type="match status" value="1"/>
</dbReference>
<comment type="cofactor">
    <cofactor evidence="1">
        <name>Zn(2+)</name>
        <dbReference type="ChEBI" id="CHEBI:29105"/>
    </cofactor>
</comment>
<keyword evidence="4" id="KW-0378">Hydrolase</keyword>
<name>A0A6J7A6R8_9ZZZZ</name>
<dbReference type="GO" id="GO:0006518">
    <property type="term" value="P:peptide metabolic process"/>
    <property type="evidence" value="ECO:0007669"/>
    <property type="project" value="TreeGrafter"/>
</dbReference>
<dbReference type="GO" id="GO:0004222">
    <property type="term" value="F:metalloendopeptidase activity"/>
    <property type="evidence" value="ECO:0007669"/>
    <property type="project" value="InterPro"/>
</dbReference>
<reference evidence="10" key="1">
    <citation type="submission" date="2020-05" db="EMBL/GenBank/DDBJ databases">
        <authorList>
            <person name="Chiriac C."/>
            <person name="Salcher M."/>
            <person name="Ghai R."/>
            <person name="Kavagutti S V."/>
        </authorList>
    </citation>
    <scope>NUCLEOTIDE SEQUENCE</scope>
</reference>
<evidence type="ECO:0000313" key="10">
    <source>
        <dbReference type="EMBL" id="CAB4828586.1"/>
    </source>
</evidence>
<dbReference type="NCBIfam" id="TIGR02290">
    <property type="entry name" value="M3_fam_3"/>
    <property type="match status" value="1"/>
</dbReference>
<dbReference type="PANTHER" id="PTHR11804">
    <property type="entry name" value="PROTEASE M3 THIMET OLIGOPEPTIDASE-RELATED"/>
    <property type="match status" value="1"/>
</dbReference>
<proteinExistence type="predicted"/>